<dbReference type="EMBL" id="JAWDKA010000004">
    <property type="protein sequence ID" value="MDV0441602.1"/>
    <property type="molecule type" value="Genomic_DNA"/>
</dbReference>
<dbReference type="RefSeq" id="WP_338094006.1">
    <property type="nucleotide sequence ID" value="NZ_JAWDKA010000004.1"/>
</dbReference>
<dbReference type="SUPFAM" id="SSF52980">
    <property type="entry name" value="Restriction endonuclease-like"/>
    <property type="match status" value="1"/>
</dbReference>
<evidence type="ECO:0000313" key="4">
    <source>
        <dbReference type="Proteomes" id="UP001273136"/>
    </source>
</evidence>
<sequence>MTPKYIPRIADATLKEALSTSGAVLIEGPKWCGKTWTANHAAASVLYLQDPDKTSSYLQIADTKPSLLLAGETPRLIDEWQMAPVLWDAVRFSVDQRQKTGQFILTGSASPQDNLVQHTGTGRISRIFMRPMSLFESGESDGSVSLSSLFAGNTNISGISSLDIRQLAFAIARGGWPASVTGSEKTALKRAVDYTEAVINYDISKVDGVEKNPMRVRALLRSLARNAGTMATIATIKSDMATDEESISEKTISGYINALKRIFVIEEQPAWSPALRSRTAIRTSSKRHFVDPSIAAAVLRATPKRLLEDFNTFGILFESLCIRDLRIYASAIDGEVFHYHDRNDLEADAIIQLRDGRWGAVEVKLGSRSIDEAAKNLQKLQSKINAEKMYEPSFLLVLTGGEFAYRRDDGVYVVPIGCLKD</sequence>
<evidence type="ECO:0000259" key="1">
    <source>
        <dbReference type="Pfam" id="PF13173"/>
    </source>
</evidence>
<dbReference type="AlphaFoldDB" id="A0AAE4S9B2"/>
<keyword evidence="4" id="KW-1185">Reference proteome</keyword>
<dbReference type="InterPro" id="IPR025420">
    <property type="entry name" value="DUF4143"/>
</dbReference>
<feature type="domain" description="AAA" evidence="1">
    <location>
        <begin position="22"/>
        <end position="136"/>
    </location>
</feature>
<reference evidence="3" key="1">
    <citation type="submission" date="2023-06" db="EMBL/GenBank/DDBJ databases">
        <title>Genome sequence of Methancorpusculaceae sp. Ag1.</title>
        <authorList>
            <person name="Protasov E."/>
            <person name="Platt K."/>
            <person name="Poehlein A."/>
            <person name="Daniel R."/>
            <person name="Brune A."/>
        </authorList>
    </citation>
    <scope>NUCLEOTIDE SEQUENCE</scope>
    <source>
        <strain evidence="3">Ag1</strain>
    </source>
</reference>
<dbReference type="InterPro" id="IPR011335">
    <property type="entry name" value="Restrct_endonuc-II-like"/>
</dbReference>
<feature type="domain" description="DUF4143" evidence="2">
    <location>
        <begin position="202"/>
        <end position="365"/>
    </location>
</feature>
<evidence type="ECO:0000313" key="3">
    <source>
        <dbReference type="EMBL" id="MDV0441602.1"/>
    </source>
</evidence>
<dbReference type="PANTHER" id="PTHR43566">
    <property type="entry name" value="CONSERVED PROTEIN"/>
    <property type="match status" value="1"/>
</dbReference>
<protein>
    <recommendedName>
        <fullName evidence="5">AAA family ATPase</fullName>
    </recommendedName>
</protein>
<proteinExistence type="predicted"/>
<dbReference type="InterPro" id="IPR041682">
    <property type="entry name" value="AAA_14"/>
</dbReference>
<evidence type="ECO:0000259" key="2">
    <source>
        <dbReference type="Pfam" id="PF13635"/>
    </source>
</evidence>
<dbReference type="Pfam" id="PF13173">
    <property type="entry name" value="AAA_14"/>
    <property type="match status" value="1"/>
</dbReference>
<evidence type="ECO:0008006" key="5">
    <source>
        <dbReference type="Google" id="ProtNLM"/>
    </source>
</evidence>
<accession>A0AAE4S9B2</accession>
<dbReference type="Pfam" id="PF13635">
    <property type="entry name" value="DUF4143"/>
    <property type="match status" value="1"/>
</dbReference>
<dbReference type="Proteomes" id="UP001273136">
    <property type="component" value="Unassembled WGS sequence"/>
</dbReference>
<dbReference type="PANTHER" id="PTHR43566:SF2">
    <property type="entry name" value="DUF4143 DOMAIN-CONTAINING PROTEIN"/>
    <property type="match status" value="1"/>
</dbReference>
<comment type="caution">
    <text evidence="3">The sequence shown here is derived from an EMBL/GenBank/DDBJ whole genome shotgun (WGS) entry which is preliminary data.</text>
</comment>
<organism evidence="3 4">
    <name type="scientific">Methanorbis furvi</name>
    <dbReference type="NCBI Taxonomy" id="3028299"/>
    <lineage>
        <taxon>Archaea</taxon>
        <taxon>Methanobacteriati</taxon>
        <taxon>Methanobacteriota</taxon>
        <taxon>Stenosarchaea group</taxon>
        <taxon>Methanomicrobia</taxon>
        <taxon>Methanomicrobiales</taxon>
        <taxon>Methanocorpusculaceae</taxon>
        <taxon>Methanorbis</taxon>
    </lineage>
</organism>
<name>A0AAE4S9B2_9EURY</name>
<gene>
    <name evidence="3" type="ORF">McpAg1_08100</name>
</gene>